<gene>
    <name evidence="2" type="ORF">TS85_06460</name>
</gene>
<organism evidence="2 3">
    <name type="scientific">Sphingomonas hengshuiensis</name>
    <dbReference type="NCBI Taxonomy" id="1609977"/>
    <lineage>
        <taxon>Bacteria</taxon>
        <taxon>Pseudomonadati</taxon>
        <taxon>Pseudomonadota</taxon>
        <taxon>Alphaproteobacteria</taxon>
        <taxon>Sphingomonadales</taxon>
        <taxon>Sphingomonadaceae</taxon>
        <taxon>Sphingomonas</taxon>
    </lineage>
</organism>
<dbReference type="PANTHER" id="PTHR38590:SF1">
    <property type="entry name" value="BLL0828 PROTEIN"/>
    <property type="match status" value="1"/>
</dbReference>
<evidence type="ECO:0000313" key="3">
    <source>
        <dbReference type="Proteomes" id="UP000032300"/>
    </source>
</evidence>
<keyword evidence="3" id="KW-1185">Reference proteome</keyword>
<reference evidence="2 3" key="2">
    <citation type="submission" date="2015-02" db="EMBL/GenBank/DDBJ databases">
        <title>The complete genome of Sphingomonas hengshuiensis sp. WHSC-8 isolated from soil of Hengshui Lake.</title>
        <authorList>
            <person name="Wei S."/>
            <person name="Guo J."/>
            <person name="Su C."/>
            <person name="Wu R."/>
            <person name="Zhang Z."/>
            <person name="Liang K."/>
            <person name="Li H."/>
            <person name="Wang T."/>
            <person name="Liu H."/>
            <person name="Zhang C."/>
            <person name="Li Z."/>
            <person name="Wang Q."/>
            <person name="Meng J."/>
        </authorList>
    </citation>
    <scope>NUCLEOTIDE SEQUENCE [LARGE SCALE GENOMIC DNA]</scope>
    <source>
        <strain evidence="2 3">WHSC-8</strain>
    </source>
</reference>
<dbReference type="AlphaFoldDB" id="A0A7U4J758"/>
<evidence type="ECO:0000313" key="2">
    <source>
        <dbReference type="EMBL" id="AJP71493.1"/>
    </source>
</evidence>
<dbReference type="OrthoDB" id="9798754at2"/>
<sequence>MKRNIETRSRAKQLRTNMSDPERTLWEILRAGRLQGIKFVRQNVRGRFIPDFAARAHRLIVELDGATHALPGAEAHDALRTAELEAQGWRVIRFANNEVMTNPEGVARAILMALGKDF</sequence>
<accession>A0A7U4J758</accession>
<dbReference type="Proteomes" id="UP000032300">
    <property type="component" value="Chromosome"/>
</dbReference>
<dbReference type="InterPro" id="IPR011335">
    <property type="entry name" value="Restrct_endonuc-II-like"/>
</dbReference>
<dbReference type="Gene3D" id="3.40.960.10">
    <property type="entry name" value="VSR Endonuclease"/>
    <property type="match status" value="1"/>
</dbReference>
<dbReference type="InterPro" id="IPR007569">
    <property type="entry name" value="DUF559"/>
</dbReference>
<dbReference type="EMBL" id="CP010836">
    <property type="protein sequence ID" value="AJP71493.1"/>
    <property type="molecule type" value="Genomic_DNA"/>
</dbReference>
<evidence type="ECO:0000259" key="1">
    <source>
        <dbReference type="Pfam" id="PF04480"/>
    </source>
</evidence>
<dbReference type="SUPFAM" id="SSF52980">
    <property type="entry name" value="Restriction endonuclease-like"/>
    <property type="match status" value="1"/>
</dbReference>
<dbReference type="Pfam" id="PF04480">
    <property type="entry name" value="DUF559"/>
    <property type="match status" value="1"/>
</dbReference>
<reference evidence="2 3" key="1">
    <citation type="journal article" date="2015" name="Int. J. Syst. Evol. Microbiol.">
        <title>Sphingomonas hengshuiensis sp. nov., isolated from lake wetland.</title>
        <authorList>
            <person name="Wei S."/>
            <person name="Wang T."/>
            <person name="Liu H."/>
            <person name="Zhang C."/>
            <person name="Guo J."/>
            <person name="Wang Q."/>
            <person name="Liang K."/>
            <person name="Zhang Z."/>
        </authorList>
    </citation>
    <scope>NUCLEOTIDE SEQUENCE [LARGE SCALE GENOMIC DNA]</scope>
    <source>
        <strain evidence="2 3">WHSC-8</strain>
    </source>
</reference>
<dbReference type="InterPro" id="IPR047216">
    <property type="entry name" value="Endonuclease_DUF559_bact"/>
</dbReference>
<proteinExistence type="predicted"/>
<dbReference type="RefSeq" id="WP_044331147.1">
    <property type="nucleotide sequence ID" value="NZ_CP010836.1"/>
</dbReference>
<dbReference type="PANTHER" id="PTHR38590">
    <property type="entry name" value="BLL0828 PROTEIN"/>
    <property type="match status" value="1"/>
</dbReference>
<dbReference type="KEGG" id="sphi:TS85_06460"/>
<protein>
    <recommendedName>
        <fullName evidence="1">DUF559 domain-containing protein</fullName>
    </recommendedName>
</protein>
<name>A0A7U4J758_9SPHN</name>
<dbReference type="CDD" id="cd01038">
    <property type="entry name" value="Endonuclease_DUF559"/>
    <property type="match status" value="1"/>
</dbReference>
<feature type="domain" description="DUF559" evidence="1">
    <location>
        <begin position="7"/>
        <end position="114"/>
    </location>
</feature>